<dbReference type="RefSeq" id="WP_108986032.1">
    <property type="nucleotide sequence ID" value="NZ_BFBR01000010.1"/>
</dbReference>
<keyword evidence="2" id="KW-1185">Reference proteome</keyword>
<dbReference type="Proteomes" id="UP000245086">
    <property type="component" value="Unassembled WGS sequence"/>
</dbReference>
<reference evidence="1 2" key="1">
    <citation type="journal article" date="2018" name="Genome Announc.">
        <title>Draft Genome Sequence of "Candidatus Phycosocius bacilliformis," an Alphaproteobacterial Ectosymbiont of the Hydrocarbon-Producing Green Alga Botryococcus braunii.</title>
        <authorList>
            <person name="Tanabe Y."/>
            <person name="Yamaguchi H."/>
            <person name="Watanabe M.M."/>
        </authorList>
    </citation>
    <scope>NUCLEOTIDE SEQUENCE [LARGE SCALE GENOMIC DNA]</scope>
    <source>
        <strain evidence="1 2">BOTRYCO-2</strain>
    </source>
</reference>
<sequence>MTNFVQTAEARNTSVELMQAILKVANGHEEIAEFIWEMGASDAELDQIIEIVTQSGRFKTTDFHWGVSRTEWANP</sequence>
<organism evidence="1 2">
    <name type="scientific">Candidatus Phycosocius bacilliformis</name>
    <dbReference type="NCBI Taxonomy" id="1445552"/>
    <lineage>
        <taxon>Bacteria</taxon>
        <taxon>Pseudomonadati</taxon>
        <taxon>Pseudomonadota</taxon>
        <taxon>Alphaproteobacteria</taxon>
        <taxon>Caulobacterales</taxon>
        <taxon>Caulobacterales incertae sedis</taxon>
        <taxon>Candidatus Phycosocius</taxon>
    </lineage>
</organism>
<dbReference type="AlphaFoldDB" id="A0A2P2EDL2"/>
<dbReference type="Pfam" id="PF13993">
    <property type="entry name" value="YccJ"/>
    <property type="match status" value="1"/>
</dbReference>
<dbReference type="EMBL" id="BFBR01000010">
    <property type="protein sequence ID" value="GBF59131.1"/>
    <property type="molecule type" value="Genomic_DNA"/>
</dbReference>
<evidence type="ECO:0000313" key="1">
    <source>
        <dbReference type="EMBL" id="GBF59131.1"/>
    </source>
</evidence>
<gene>
    <name evidence="1" type="ORF">PbB2_02823</name>
</gene>
<name>A0A2P2EDL2_9PROT</name>
<comment type="caution">
    <text evidence="1">The sequence shown here is derived from an EMBL/GenBank/DDBJ whole genome shotgun (WGS) entry which is preliminary data.</text>
</comment>
<protein>
    <submittedName>
        <fullName evidence="1">Uncharacterized protein</fullName>
    </submittedName>
</protein>
<dbReference type="InterPro" id="IPR025600">
    <property type="entry name" value="YccJ"/>
</dbReference>
<accession>A0A2P2EDL2</accession>
<proteinExistence type="predicted"/>
<dbReference type="OrthoDB" id="6456234at2"/>
<evidence type="ECO:0000313" key="2">
    <source>
        <dbReference type="Proteomes" id="UP000245086"/>
    </source>
</evidence>